<comment type="caution">
    <text evidence="1">The sequence shown here is derived from an EMBL/GenBank/DDBJ whole genome shotgun (WGS) entry which is preliminary data.</text>
</comment>
<evidence type="ECO:0000313" key="2">
    <source>
        <dbReference type="Proteomes" id="UP000288805"/>
    </source>
</evidence>
<name>A0A438BLR6_VITVI</name>
<accession>A0A438BLR6</accession>
<gene>
    <name evidence="1" type="ORF">CK203_085701</name>
</gene>
<sequence length="40" mass="4468">MEISSHGITSFNQSLTWQHAVACRPSLFLMVVEAFDETPS</sequence>
<evidence type="ECO:0000313" key="1">
    <source>
        <dbReference type="EMBL" id="RVW11868.1"/>
    </source>
</evidence>
<dbReference type="Proteomes" id="UP000288805">
    <property type="component" value="Unassembled WGS sequence"/>
</dbReference>
<protein>
    <submittedName>
        <fullName evidence="1">Uncharacterized protein</fullName>
    </submittedName>
</protein>
<dbReference type="EMBL" id="QGNW01002731">
    <property type="protein sequence ID" value="RVW11868.1"/>
    <property type="molecule type" value="Genomic_DNA"/>
</dbReference>
<organism evidence="1 2">
    <name type="scientific">Vitis vinifera</name>
    <name type="common">Grape</name>
    <dbReference type="NCBI Taxonomy" id="29760"/>
    <lineage>
        <taxon>Eukaryota</taxon>
        <taxon>Viridiplantae</taxon>
        <taxon>Streptophyta</taxon>
        <taxon>Embryophyta</taxon>
        <taxon>Tracheophyta</taxon>
        <taxon>Spermatophyta</taxon>
        <taxon>Magnoliopsida</taxon>
        <taxon>eudicotyledons</taxon>
        <taxon>Gunneridae</taxon>
        <taxon>Pentapetalae</taxon>
        <taxon>rosids</taxon>
        <taxon>Vitales</taxon>
        <taxon>Vitaceae</taxon>
        <taxon>Viteae</taxon>
        <taxon>Vitis</taxon>
    </lineage>
</organism>
<dbReference type="AlphaFoldDB" id="A0A438BLR6"/>
<reference evidence="1 2" key="1">
    <citation type="journal article" date="2018" name="PLoS Genet.">
        <title>Population sequencing reveals clonal diversity and ancestral inbreeding in the grapevine cultivar Chardonnay.</title>
        <authorList>
            <person name="Roach M.J."/>
            <person name="Johnson D.L."/>
            <person name="Bohlmann J."/>
            <person name="van Vuuren H.J."/>
            <person name="Jones S.J."/>
            <person name="Pretorius I.S."/>
            <person name="Schmidt S.A."/>
            <person name="Borneman A.R."/>
        </authorList>
    </citation>
    <scope>NUCLEOTIDE SEQUENCE [LARGE SCALE GENOMIC DNA]</scope>
    <source>
        <strain evidence="2">cv. Chardonnay</strain>
        <tissue evidence="1">Leaf</tissue>
    </source>
</reference>
<proteinExistence type="predicted"/>